<feature type="transmembrane region" description="Helical" evidence="6">
    <location>
        <begin position="78"/>
        <end position="100"/>
    </location>
</feature>
<sequence>MSTSSAPSGRRISTRTFTLWALGIALVIATVVSIWASSNPDGLEFVAEAVGFSSAAQDSATAGSPLADYTVAGLDGNWLSILIVGVVGCGITFALAWLLGRLARRG</sequence>
<comment type="caution">
    <text evidence="8">The sequence shown here is derived from an EMBL/GenBank/DDBJ whole genome shotgun (WGS) entry which is preliminary data.</text>
</comment>
<keyword evidence="2" id="KW-1003">Cell membrane</keyword>
<evidence type="ECO:0000256" key="6">
    <source>
        <dbReference type="SAM" id="Phobius"/>
    </source>
</evidence>
<evidence type="ECO:0000313" key="8">
    <source>
        <dbReference type="EMBL" id="MEF2255561.1"/>
    </source>
</evidence>
<accession>A0ABU7V799</accession>
<dbReference type="Proteomes" id="UP001351900">
    <property type="component" value="Unassembled WGS sequence"/>
</dbReference>
<proteinExistence type="predicted"/>
<dbReference type="RefSeq" id="WP_292710042.1">
    <property type="nucleotide sequence ID" value="NZ_BAAAUO010000011.1"/>
</dbReference>
<evidence type="ECO:0000256" key="4">
    <source>
        <dbReference type="ARBA" id="ARBA00022989"/>
    </source>
</evidence>
<evidence type="ECO:0000256" key="2">
    <source>
        <dbReference type="ARBA" id="ARBA00022475"/>
    </source>
</evidence>
<protein>
    <submittedName>
        <fullName evidence="8">PDGLE domain-containing protein</fullName>
    </submittedName>
</protein>
<name>A0ABU7V799_9MICO</name>
<dbReference type="EMBL" id="JAZHOV010000005">
    <property type="protein sequence ID" value="MEF2255561.1"/>
    <property type="molecule type" value="Genomic_DNA"/>
</dbReference>
<evidence type="ECO:0000256" key="3">
    <source>
        <dbReference type="ARBA" id="ARBA00022692"/>
    </source>
</evidence>
<keyword evidence="3 6" id="KW-0812">Transmembrane</keyword>
<feature type="domain" description="PDGLE" evidence="7">
    <location>
        <begin position="15"/>
        <end position="105"/>
    </location>
</feature>
<gene>
    <name evidence="8" type="ORF">V2V91_10520</name>
</gene>
<organism evidence="8 9">
    <name type="scientific">Microbacterium schleiferi</name>
    <dbReference type="NCBI Taxonomy" id="69362"/>
    <lineage>
        <taxon>Bacteria</taxon>
        <taxon>Bacillati</taxon>
        <taxon>Actinomycetota</taxon>
        <taxon>Actinomycetes</taxon>
        <taxon>Micrococcales</taxon>
        <taxon>Microbacteriaceae</taxon>
        <taxon>Microbacterium</taxon>
    </lineage>
</organism>
<dbReference type="Pfam" id="PF13190">
    <property type="entry name" value="PDGLE"/>
    <property type="match status" value="1"/>
</dbReference>
<keyword evidence="5 6" id="KW-0472">Membrane</keyword>
<evidence type="ECO:0000256" key="5">
    <source>
        <dbReference type="ARBA" id="ARBA00023136"/>
    </source>
</evidence>
<keyword evidence="9" id="KW-1185">Reference proteome</keyword>
<evidence type="ECO:0000256" key="1">
    <source>
        <dbReference type="ARBA" id="ARBA00004236"/>
    </source>
</evidence>
<feature type="transmembrane region" description="Helical" evidence="6">
    <location>
        <begin position="17"/>
        <end position="36"/>
    </location>
</feature>
<keyword evidence="4 6" id="KW-1133">Transmembrane helix</keyword>
<evidence type="ECO:0000313" key="9">
    <source>
        <dbReference type="Proteomes" id="UP001351900"/>
    </source>
</evidence>
<comment type="subcellular location">
    <subcellularLocation>
        <location evidence="1">Cell membrane</location>
    </subcellularLocation>
</comment>
<dbReference type="InterPro" id="IPR025937">
    <property type="entry name" value="PDGLE_dom"/>
</dbReference>
<reference evidence="8 9" key="1">
    <citation type="submission" date="2024-01" db="EMBL/GenBank/DDBJ databases">
        <title>the genome sequence of strain Microbacterium schleiferi NBRC 15075.</title>
        <authorList>
            <person name="Ding Y."/>
            <person name="Zhang G."/>
        </authorList>
    </citation>
    <scope>NUCLEOTIDE SEQUENCE [LARGE SCALE GENOMIC DNA]</scope>
    <source>
        <strain evidence="8 9">NBRC 15075</strain>
    </source>
</reference>
<evidence type="ECO:0000259" key="7">
    <source>
        <dbReference type="Pfam" id="PF13190"/>
    </source>
</evidence>